<dbReference type="SUPFAM" id="SSF88723">
    <property type="entry name" value="PIN domain-like"/>
    <property type="match status" value="1"/>
</dbReference>
<evidence type="ECO:0000313" key="3">
    <source>
        <dbReference type="Proteomes" id="UP000501891"/>
    </source>
</evidence>
<dbReference type="AlphaFoldDB" id="A0A858R330"/>
<gene>
    <name evidence="2" type="ORF">HHL28_00570</name>
</gene>
<proteinExistence type="predicted"/>
<name>A0A858R330_9PROT</name>
<dbReference type="InterPro" id="IPR029060">
    <property type="entry name" value="PIN-like_dom_sf"/>
</dbReference>
<dbReference type="InterPro" id="IPR002716">
    <property type="entry name" value="PIN_dom"/>
</dbReference>
<keyword evidence="3" id="KW-1185">Reference proteome</keyword>
<evidence type="ECO:0000259" key="1">
    <source>
        <dbReference type="Pfam" id="PF01850"/>
    </source>
</evidence>
<dbReference type="InterPro" id="IPR041705">
    <property type="entry name" value="PIN_Sll0205"/>
</dbReference>
<dbReference type="Pfam" id="PF01850">
    <property type="entry name" value="PIN"/>
    <property type="match status" value="1"/>
</dbReference>
<accession>A0A858R330</accession>
<protein>
    <submittedName>
        <fullName evidence="2">Type II toxin-antitoxin system VapC family toxin</fullName>
    </submittedName>
</protein>
<dbReference type="PANTHER" id="PTHR36173:SF2">
    <property type="entry name" value="RIBONUCLEASE VAPC16"/>
    <property type="match status" value="1"/>
</dbReference>
<organism evidence="2 3">
    <name type="scientific">Aerophototrophica crusticola</name>
    <dbReference type="NCBI Taxonomy" id="1709002"/>
    <lineage>
        <taxon>Bacteria</taxon>
        <taxon>Pseudomonadati</taxon>
        <taxon>Pseudomonadota</taxon>
        <taxon>Alphaproteobacteria</taxon>
        <taxon>Rhodospirillales</taxon>
        <taxon>Rhodospirillaceae</taxon>
        <taxon>Aerophototrophica</taxon>
    </lineage>
</organism>
<dbReference type="CDD" id="cd09872">
    <property type="entry name" value="PIN_Sll0205-like"/>
    <property type="match status" value="1"/>
</dbReference>
<feature type="domain" description="PIN" evidence="1">
    <location>
        <begin position="5"/>
        <end position="119"/>
    </location>
</feature>
<dbReference type="PANTHER" id="PTHR36173">
    <property type="entry name" value="RIBONUCLEASE VAPC16-RELATED"/>
    <property type="match status" value="1"/>
</dbReference>
<dbReference type="Proteomes" id="UP000501891">
    <property type="component" value="Chromosome"/>
</dbReference>
<reference evidence="2" key="1">
    <citation type="submission" date="2020-04" db="EMBL/GenBank/DDBJ databases">
        <title>A desert anoxygenic phototrophic bacterium fixes CO2 using RubisCO under aerobic conditions.</title>
        <authorList>
            <person name="Tang K."/>
        </authorList>
    </citation>
    <scope>NUCLEOTIDE SEQUENCE [LARGE SCALE GENOMIC DNA]</scope>
    <source>
        <strain evidence="2">MIMtkB3</strain>
    </source>
</reference>
<dbReference type="Gene3D" id="3.40.50.1010">
    <property type="entry name" value="5'-nuclease"/>
    <property type="match status" value="1"/>
</dbReference>
<dbReference type="InterPro" id="IPR052919">
    <property type="entry name" value="TA_system_RNase"/>
</dbReference>
<dbReference type="EMBL" id="CP051775">
    <property type="protein sequence ID" value="QJE71805.1"/>
    <property type="molecule type" value="Genomic_DNA"/>
</dbReference>
<sequence>MAGLLLDSHTALWLVTAPSRLSQAALEACTDPDASVVLSVASIWELEYKAALGKLTLPTDIWDALVDSGVSVLPVLRNHALLAAHLPLHHRDPFDRMLVAQARAEGLGLVTADRQLSAYNIPTLW</sequence>
<dbReference type="KEGG" id="acru:HHL28_00570"/>
<evidence type="ECO:0000313" key="2">
    <source>
        <dbReference type="EMBL" id="QJE71805.1"/>
    </source>
</evidence>